<organism evidence="1 2">
    <name type="scientific">Paenibacillus silagei</name>
    <dbReference type="NCBI Taxonomy" id="1670801"/>
    <lineage>
        <taxon>Bacteria</taxon>
        <taxon>Bacillati</taxon>
        <taxon>Bacillota</taxon>
        <taxon>Bacilli</taxon>
        <taxon>Bacillales</taxon>
        <taxon>Paenibacillaceae</taxon>
        <taxon>Paenibacillus</taxon>
    </lineage>
</organism>
<dbReference type="EMBL" id="JAGGLV010000013">
    <property type="protein sequence ID" value="MBP2113722.1"/>
    <property type="molecule type" value="Genomic_DNA"/>
</dbReference>
<dbReference type="Proteomes" id="UP000773462">
    <property type="component" value="Unassembled WGS sequence"/>
</dbReference>
<sequence>MRPEEARSQKWLAERLLVFLNRRVVDPTDEILYNKKNPGLLAEAGMVYETGLEYLNDFFHAFYFFNQGAFDPGF</sequence>
<protein>
    <submittedName>
        <fullName evidence="1">Uncharacterized protein</fullName>
    </submittedName>
</protein>
<keyword evidence="2" id="KW-1185">Reference proteome</keyword>
<name>A0ABS4NUI1_9BACL</name>
<proteinExistence type="predicted"/>
<evidence type="ECO:0000313" key="2">
    <source>
        <dbReference type="Proteomes" id="UP000773462"/>
    </source>
</evidence>
<gene>
    <name evidence="1" type="ORF">J2Z70_003883</name>
</gene>
<evidence type="ECO:0000313" key="1">
    <source>
        <dbReference type="EMBL" id="MBP2113722.1"/>
    </source>
</evidence>
<reference evidence="1 2" key="1">
    <citation type="submission" date="2021-03" db="EMBL/GenBank/DDBJ databases">
        <title>Genomic Encyclopedia of Type Strains, Phase IV (KMG-IV): sequencing the most valuable type-strain genomes for metagenomic binning, comparative biology and taxonomic classification.</title>
        <authorList>
            <person name="Goeker M."/>
        </authorList>
    </citation>
    <scope>NUCLEOTIDE SEQUENCE [LARGE SCALE GENOMIC DNA]</scope>
    <source>
        <strain evidence="1 2">DSM 101953</strain>
    </source>
</reference>
<comment type="caution">
    <text evidence="1">The sequence shown here is derived from an EMBL/GenBank/DDBJ whole genome shotgun (WGS) entry which is preliminary data.</text>
</comment>
<accession>A0ABS4NUI1</accession>